<dbReference type="EMBL" id="SRLD01000004">
    <property type="protein sequence ID" value="TGE19284.1"/>
    <property type="molecule type" value="Genomic_DNA"/>
</dbReference>
<feature type="transmembrane region" description="Helical" evidence="1">
    <location>
        <begin position="215"/>
        <end position="238"/>
    </location>
</feature>
<evidence type="ECO:0000256" key="1">
    <source>
        <dbReference type="SAM" id="Phobius"/>
    </source>
</evidence>
<keyword evidence="1" id="KW-0472">Membrane</keyword>
<evidence type="ECO:0000313" key="3">
    <source>
        <dbReference type="Proteomes" id="UP000297739"/>
    </source>
</evidence>
<dbReference type="OrthoDB" id="875405at2"/>
<gene>
    <name evidence="2" type="ORF">E5J99_03320</name>
</gene>
<proteinExistence type="predicted"/>
<keyword evidence="3" id="KW-1185">Reference proteome</keyword>
<name>A0A4Z0PP65_9BACT</name>
<feature type="transmembrane region" description="Helical" evidence="1">
    <location>
        <begin position="93"/>
        <end position="115"/>
    </location>
</feature>
<feature type="transmembrane region" description="Helical" evidence="1">
    <location>
        <begin position="186"/>
        <end position="209"/>
    </location>
</feature>
<dbReference type="Proteomes" id="UP000297739">
    <property type="component" value="Unassembled WGS sequence"/>
</dbReference>
<keyword evidence="1" id="KW-0812">Transmembrane</keyword>
<protein>
    <submittedName>
        <fullName evidence="2">Uncharacterized protein</fullName>
    </submittedName>
</protein>
<accession>A0A4Z0PP65</accession>
<comment type="caution">
    <text evidence="2">The sequence shown here is derived from an EMBL/GenBank/DDBJ whole genome shotgun (WGS) entry which is preliminary data.</text>
</comment>
<evidence type="ECO:0000313" key="2">
    <source>
        <dbReference type="EMBL" id="TGE19284.1"/>
    </source>
</evidence>
<feature type="transmembrane region" description="Helical" evidence="1">
    <location>
        <begin position="67"/>
        <end position="87"/>
    </location>
</feature>
<dbReference type="AlphaFoldDB" id="A0A4Z0PP65"/>
<organism evidence="2 3">
    <name type="scientific">Hymenobacter elongatus</name>
    <dbReference type="NCBI Taxonomy" id="877208"/>
    <lineage>
        <taxon>Bacteria</taxon>
        <taxon>Pseudomonadati</taxon>
        <taxon>Bacteroidota</taxon>
        <taxon>Cytophagia</taxon>
        <taxon>Cytophagales</taxon>
        <taxon>Hymenobacteraceae</taxon>
        <taxon>Hymenobacter</taxon>
    </lineage>
</organism>
<feature type="transmembrane region" description="Helical" evidence="1">
    <location>
        <begin position="250"/>
        <end position="273"/>
    </location>
</feature>
<feature type="transmembrane region" description="Helical" evidence="1">
    <location>
        <begin position="37"/>
        <end position="60"/>
    </location>
</feature>
<sequence>MTARALPNRKPLLAFVALTLLVILTERLITQLQQFASTPALSLAVTIDLVVGIPGLYYLFIVRKYRISPLTLTGVFALAVLVAAWVLPPGHQYYLAWVQQAWMLAEPLLALLVLYRLRRFVGAYRQARQQQQNLELALEAGFRAVFGNPMRIAVSEIMLLRYGLFFWLRNTEVSTGQRFTLHRDSACVAILATLLLTSVVEMLAVHFLVVRWSTTAAGVVLFLGVYSFVFLVGHLAALVQRAVLLEDDLLRIRVGLVWSFSVPLAAIGTGQLLHDSAVLPTGTLNLAKTLVTPPNILLTCPEPIEATGIYGLRKKTYLLALYVDNPQDFLQNLPLKAPIAAG</sequence>
<keyword evidence="1" id="KW-1133">Transmembrane helix</keyword>
<reference evidence="2 3" key="1">
    <citation type="submission" date="2019-04" db="EMBL/GenBank/DDBJ databases">
        <authorList>
            <person name="Feng G."/>
            <person name="Zhang J."/>
            <person name="Zhu H."/>
        </authorList>
    </citation>
    <scope>NUCLEOTIDE SEQUENCE [LARGE SCALE GENOMIC DNA]</scope>
    <source>
        <strain evidence="2 3">JCM 17223</strain>
    </source>
</reference>
<dbReference type="RefSeq" id="WP_135496295.1">
    <property type="nucleotide sequence ID" value="NZ_SRLD01000004.1"/>
</dbReference>